<evidence type="ECO:0000259" key="1">
    <source>
        <dbReference type="SMART" id="SM01126"/>
    </source>
</evidence>
<dbReference type="RefSeq" id="WP_135952758.1">
    <property type="nucleotide sequence ID" value="NZ_CAPOAU010000138.1"/>
</dbReference>
<proteinExistence type="predicted"/>
<reference evidence="2 3" key="1">
    <citation type="submission" date="2019-04" db="EMBL/GenBank/DDBJ databases">
        <title>Microbes associate with the intestines of laboratory mice.</title>
        <authorList>
            <person name="Navarre W."/>
            <person name="Wong E."/>
            <person name="Huang K."/>
            <person name="Tropini C."/>
            <person name="Ng K."/>
            <person name="Yu B."/>
        </authorList>
    </citation>
    <scope>NUCLEOTIDE SEQUENCE [LARGE SCALE GENOMIC DNA]</scope>
    <source>
        <strain evidence="2 3">NM22_B1</strain>
    </source>
</reference>
<comment type="caution">
    <text evidence="2">The sequence shown here is derived from an EMBL/GenBank/DDBJ whole genome shotgun (WGS) entry which is preliminary data.</text>
</comment>
<organism evidence="2 3">
    <name type="scientific">Phocaeicola sartorii</name>
    <dbReference type="NCBI Taxonomy" id="671267"/>
    <lineage>
        <taxon>Bacteria</taxon>
        <taxon>Pseudomonadati</taxon>
        <taxon>Bacteroidota</taxon>
        <taxon>Bacteroidia</taxon>
        <taxon>Bacteroidales</taxon>
        <taxon>Bacteroidaceae</taxon>
        <taxon>Phocaeicola</taxon>
    </lineage>
</organism>
<protein>
    <submittedName>
        <fullName evidence="2">IS1595 family transposase</fullName>
    </submittedName>
</protein>
<dbReference type="InterPro" id="IPR053164">
    <property type="entry name" value="IS1016-like_transposase"/>
</dbReference>
<dbReference type="AlphaFoldDB" id="A0A4S2FEU9"/>
<dbReference type="PANTHER" id="PTHR47163:SF2">
    <property type="entry name" value="SI:DKEY-17M8.2"/>
    <property type="match status" value="1"/>
</dbReference>
<sequence length="337" mass="38966">MSKPKPDPERMSLEQFERMFPNEEKCIMALEDKLWGGILSSPIDGNTNVIRIKGKPGYYRDLDNRCTFTIKQGTIFEGSKLGLKVWFRAIYEYCVSPNGISSYELARRLGVTQKTAWFMKHRMSENIRQCRDIVMDGEVEADECYVGGTDFYRKEGSKWHSTQGNRGDKAVLFGLLCRNGLLYAEVVEDCRAETLFNVIKGKIADGCRFYTDDAPQYDLTSDNLIHEVVNHSGKVWKSGAACTNGIENFWKHQKSTIRGTYMSVSRFHLQRYVDEKAWRFNTRKMGGRSRFNFFLSLLASGRTLPYENLICPDRPLYEYGSRKGERLRGRMKDLIYN</sequence>
<dbReference type="Pfam" id="PF12762">
    <property type="entry name" value="DDE_Tnp_IS1595"/>
    <property type="match status" value="1"/>
</dbReference>
<name>A0A4S2FEU9_9BACT</name>
<evidence type="ECO:0000313" key="2">
    <source>
        <dbReference type="EMBL" id="TGY66823.1"/>
    </source>
</evidence>
<dbReference type="EMBL" id="SRYJ01000075">
    <property type="protein sequence ID" value="TGY66823.1"/>
    <property type="molecule type" value="Genomic_DNA"/>
</dbReference>
<feature type="domain" description="ISXO2-like transposase" evidence="1">
    <location>
        <begin position="134"/>
        <end position="281"/>
    </location>
</feature>
<accession>A0A4S2FEU9</accession>
<dbReference type="PANTHER" id="PTHR47163">
    <property type="entry name" value="DDE_TNP_IS1595 DOMAIN-CONTAINING PROTEIN"/>
    <property type="match status" value="1"/>
</dbReference>
<dbReference type="Proteomes" id="UP000310760">
    <property type="component" value="Unassembled WGS sequence"/>
</dbReference>
<dbReference type="SMART" id="SM01126">
    <property type="entry name" value="DDE_Tnp_IS1595"/>
    <property type="match status" value="1"/>
</dbReference>
<dbReference type="InterPro" id="IPR024445">
    <property type="entry name" value="Tnp_ISXO2-like"/>
</dbReference>
<evidence type="ECO:0000313" key="3">
    <source>
        <dbReference type="Proteomes" id="UP000310760"/>
    </source>
</evidence>
<gene>
    <name evidence="2" type="ORF">E5339_20700</name>
</gene>
<dbReference type="NCBIfam" id="NF033547">
    <property type="entry name" value="transpos_IS1595"/>
    <property type="match status" value="1"/>
</dbReference>